<name>A0A8S3H7N9_9BILA</name>
<accession>A0A8S3H7N9</accession>
<dbReference type="EMBL" id="CAJOBI010316144">
    <property type="protein sequence ID" value="CAF5177238.1"/>
    <property type="molecule type" value="Genomic_DNA"/>
</dbReference>
<dbReference type="AlphaFoldDB" id="A0A8S3H7N9"/>
<protein>
    <submittedName>
        <fullName evidence="1">Uncharacterized protein</fullName>
    </submittedName>
</protein>
<comment type="caution">
    <text evidence="1">The sequence shown here is derived from an EMBL/GenBank/DDBJ whole genome shotgun (WGS) entry which is preliminary data.</text>
</comment>
<gene>
    <name evidence="1" type="ORF">SMN809_LOCUS67836</name>
</gene>
<dbReference type="Proteomes" id="UP000676336">
    <property type="component" value="Unassembled WGS sequence"/>
</dbReference>
<feature type="non-terminal residue" evidence="1">
    <location>
        <position position="1"/>
    </location>
</feature>
<evidence type="ECO:0000313" key="2">
    <source>
        <dbReference type="Proteomes" id="UP000676336"/>
    </source>
</evidence>
<evidence type="ECO:0000313" key="1">
    <source>
        <dbReference type="EMBL" id="CAF5177238.1"/>
    </source>
</evidence>
<organism evidence="1 2">
    <name type="scientific">Rotaria magnacalcarata</name>
    <dbReference type="NCBI Taxonomy" id="392030"/>
    <lineage>
        <taxon>Eukaryota</taxon>
        <taxon>Metazoa</taxon>
        <taxon>Spiralia</taxon>
        <taxon>Gnathifera</taxon>
        <taxon>Rotifera</taxon>
        <taxon>Eurotatoria</taxon>
        <taxon>Bdelloidea</taxon>
        <taxon>Philodinida</taxon>
        <taxon>Philodinidae</taxon>
        <taxon>Rotaria</taxon>
    </lineage>
</organism>
<proteinExistence type="predicted"/>
<reference evidence="1" key="1">
    <citation type="submission" date="2021-02" db="EMBL/GenBank/DDBJ databases">
        <authorList>
            <person name="Nowell W R."/>
        </authorList>
    </citation>
    <scope>NUCLEOTIDE SEQUENCE</scope>
</reference>
<sequence length="54" mass="6121">MDQSDEFPSVHCHNPIGVANRKSASVDGGLLNKFARRTRKLFKTNDTFTHQLHP</sequence>